<dbReference type="PANTHER" id="PTHR34836">
    <property type="entry name" value="OS06G0188250 PROTEIN"/>
    <property type="match status" value="1"/>
</dbReference>
<dbReference type="CDD" id="cd13686">
    <property type="entry name" value="GluR_Plant"/>
    <property type="match status" value="1"/>
</dbReference>
<keyword evidence="10 15" id="KW-0675">Receptor</keyword>
<evidence type="ECO:0000256" key="4">
    <source>
        <dbReference type="ARBA" id="ARBA00022448"/>
    </source>
</evidence>
<dbReference type="CDD" id="cd19990">
    <property type="entry name" value="PBP1_GABAb_receptor_plant"/>
    <property type="match status" value="1"/>
</dbReference>
<keyword evidence="13 15" id="KW-0407">Ion channel</keyword>
<keyword evidence="7 17" id="KW-1133">Transmembrane helix</keyword>
<evidence type="ECO:0000256" key="2">
    <source>
        <dbReference type="ARBA" id="ARBA00008685"/>
    </source>
</evidence>
<evidence type="ECO:0000256" key="11">
    <source>
        <dbReference type="ARBA" id="ARBA00023180"/>
    </source>
</evidence>
<dbReference type="PANTHER" id="PTHR34836:SF1">
    <property type="entry name" value="OS09G0428600 PROTEIN"/>
    <property type="match status" value="1"/>
</dbReference>
<evidence type="ECO:0000256" key="8">
    <source>
        <dbReference type="ARBA" id="ARBA00023065"/>
    </source>
</evidence>
<dbReference type="PIRSF" id="PIRSF037090">
    <property type="entry name" value="Iontro_Glu-like_rcpt_pln"/>
    <property type="match status" value="1"/>
</dbReference>
<feature type="region of interest" description="Disordered" evidence="16">
    <location>
        <begin position="947"/>
        <end position="981"/>
    </location>
</feature>
<evidence type="ECO:0000313" key="20">
    <source>
        <dbReference type="EMBL" id="KAG6626643.1"/>
    </source>
</evidence>
<dbReference type="FunFam" id="3.40.50.2300:FF:000169">
    <property type="entry name" value="Glutamate receptor"/>
    <property type="match status" value="1"/>
</dbReference>
<evidence type="ECO:0000256" key="12">
    <source>
        <dbReference type="ARBA" id="ARBA00023286"/>
    </source>
</evidence>
<evidence type="ECO:0000256" key="3">
    <source>
        <dbReference type="ARBA" id="ARBA00011095"/>
    </source>
</evidence>
<feature type="transmembrane region" description="Helical" evidence="17">
    <location>
        <begin position="832"/>
        <end position="856"/>
    </location>
</feature>
<evidence type="ECO:0000256" key="15">
    <source>
        <dbReference type="PIRNR" id="PIRNR037090"/>
    </source>
</evidence>
<accession>A0A8T1NCU2</accession>
<protein>
    <recommendedName>
        <fullName evidence="15">Glutamate receptor</fullName>
    </recommendedName>
</protein>
<feature type="signal peptide" evidence="18">
    <location>
        <begin position="1"/>
        <end position="19"/>
    </location>
</feature>
<evidence type="ECO:0000256" key="7">
    <source>
        <dbReference type="ARBA" id="ARBA00022989"/>
    </source>
</evidence>
<keyword evidence="6 18" id="KW-0732">Signal</keyword>
<evidence type="ECO:0000256" key="9">
    <source>
        <dbReference type="ARBA" id="ARBA00023136"/>
    </source>
</evidence>
<evidence type="ECO:0000259" key="19">
    <source>
        <dbReference type="SMART" id="SM00079"/>
    </source>
</evidence>
<keyword evidence="9 15" id="KW-0472">Membrane</keyword>
<dbReference type="FunFam" id="1.10.287.70:FF:000037">
    <property type="entry name" value="Glutamate receptor"/>
    <property type="match status" value="1"/>
</dbReference>
<name>A0A8T1NCU2_CARIL</name>
<reference evidence="20" key="1">
    <citation type="submission" date="2020-12" db="EMBL/GenBank/DDBJ databases">
        <title>WGS assembly of Carya illinoinensis cv. Pawnee.</title>
        <authorList>
            <person name="Platts A."/>
            <person name="Shu S."/>
            <person name="Wright S."/>
            <person name="Barry K."/>
            <person name="Edger P."/>
            <person name="Pires J.C."/>
            <person name="Schmutz J."/>
        </authorList>
    </citation>
    <scope>NUCLEOTIDE SEQUENCE</scope>
    <source>
        <tissue evidence="20">Leaf</tissue>
    </source>
</reference>
<keyword evidence="4 15" id="KW-0813">Transport</keyword>
<evidence type="ECO:0000256" key="10">
    <source>
        <dbReference type="ARBA" id="ARBA00023170"/>
    </source>
</evidence>
<comment type="subunit">
    <text evidence="3">May form heteromers.</text>
</comment>
<keyword evidence="11" id="KW-0325">Glycoprotein</keyword>
<dbReference type="Proteomes" id="UP000811609">
    <property type="component" value="Chromosome 15"/>
</dbReference>
<dbReference type="FunFam" id="3.40.190.10:FF:000103">
    <property type="entry name" value="Glutamate receptor"/>
    <property type="match status" value="1"/>
</dbReference>
<comment type="similarity">
    <text evidence="2 15">Belongs to the glutamate-gated ion channel (TC 1.A.10.1) family.</text>
</comment>
<evidence type="ECO:0000256" key="17">
    <source>
        <dbReference type="SAM" id="Phobius"/>
    </source>
</evidence>
<keyword evidence="8 15" id="KW-0406">Ion transport</keyword>
<dbReference type="SMART" id="SM00079">
    <property type="entry name" value="PBPe"/>
    <property type="match status" value="1"/>
</dbReference>
<dbReference type="AlphaFoldDB" id="A0A8T1NCU2"/>
<dbReference type="SMR" id="A0A8T1NCU2"/>
<keyword evidence="21" id="KW-1185">Reference proteome</keyword>
<dbReference type="Pfam" id="PF00060">
    <property type="entry name" value="Lig_chan"/>
    <property type="match status" value="1"/>
</dbReference>
<feature type="transmembrane region" description="Helical" evidence="17">
    <location>
        <begin position="651"/>
        <end position="675"/>
    </location>
</feature>
<evidence type="ECO:0000256" key="1">
    <source>
        <dbReference type="ARBA" id="ARBA00004141"/>
    </source>
</evidence>
<dbReference type="GO" id="GO:0015276">
    <property type="term" value="F:ligand-gated monoatomic ion channel activity"/>
    <property type="evidence" value="ECO:0007669"/>
    <property type="project" value="InterPro"/>
</dbReference>
<evidence type="ECO:0000256" key="6">
    <source>
        <dbReference type="ARBA" id="ARBA00022729"/>
    </source>
</evidence>
<gene>
    <name evidence="20" type="ORF">CIPAW_15G064700</name>
</gene>
<comment type="function">
    <text evidence="15">Glutamate-gated receptor that probably acts as non-selective cation channel.</text>
</comment>
<evidence type="ECO:0000256" key="5">
    <source>
        <dbReference type="ARBA" id="ARBA00022692"/>
    </source>
</evidence>
<dbReference type="InterPro" id="IPR015683">
    <property type="entry name" value="Ionotropic_Glu_rcpt"/>
</dbReference>
<evidence type="ECO:0000256" key="13">
    <source>
        <dbReference type="ARBA" id="ARBA00023303"/>
    </source>
</evidence>
<evidence type="ECO:0000313" key="21">
    <source>
        <dbReference type="Proteomes" id="UP000811609"/>
    </source>
</evidence>
<feature type="domain" description="Ionotropic glutamate receptor C-terminal" evidence="19">
    <location>
        <begin position="461"/>
        <end position="811"/>
    </location>
</feature>
<evidence type="ECO:0000256" key="18">
    <source>
        <dbReference type="SAM" id="SignalP"/>
    </source>
</evidence>
<dbReference type="InterPro" id="IPR044440">
    <property type="entry name" value="GABAb_receptor_plant_PBP1"/>
</dbReference>
<dbReference type="FunFam" id="3.40.50.2300:FF:000310">
    <property type="entry name" value="Glutamate receptor"/>
    <property type="match status" value="1"/>
</dbReference>
<sequence>MRVATRIALSLFFFIVTSGRIFMGKAQNKTFIPVNVGVILDLDTWKGRMGWSCINMALSDFYASNSHYKTRLVLDTRDSKNDVVEAAVAALYLIKNTEVQAIIGPQNSIQANFVIDLGEKAHVPIISFSATSSSLTSHKSEYFFRVAQNDSAQVKAISAIVKAFGWKQAVPIYIDNEYGEGIIPFLIDALQDVDARVPYRSVIAPLATDDEISEELYKLMTMQTRVFIVHMSQNLNSRLFTKAKEIGMMSEGYVWIVTSGIANSLSSIEPSVLDSMQGVLGVKTYIPKTKELENFAIRWKRTFQQENPNITNVDLNVFGLWAYDAASALAIAVEKVGGENFVFEQPNASNNLIDLETIGVSKSGPKLREALLGVRFRGLSGAFSLLNRQIKSSTFQITNVIDDIERVVAFWTPENGLRRELMNSANKNVYSTSMNNLRHITWPGDVDIVPKGWEIPTSGKKLRIGVPVKDGFSEFVQVTHDHSTNTTQVRGYSIAVFDAVMESLPYAIRYEFIPFAKPDGESAGTYNDLVYQVYQGNFDAAVGDMTIIENRSRYVDFTLPYTESGVSMVVPLQYSGRKNAWVFLKPLSWDLWITSACFFVFIGFVVWFLEHRVNEDFRGLPSHQVGTSLWYSFSTMVFAQREIVISNCARFVVIIWVFVVLILTQSYTASLASLLTVQQLQPTVTDVNQLIKNGEKVGYQEGSFVLGILKEMNFKDFQLKQYNSTDECHELLSKGSANGGIAAAFDEVPYMKLFLGKYCSKYTMVSSVYKTDGFGFVFPMGSPLVADISRQILNVTEGEIMKEIERAWLEENTNCPDPNTPSSSPSLSIASFWGLFLIAGVASLLALIFSISMFLYKERQQLFIPSDPEDDSIWRRILHMFRMFDKKDLTSHTFRKKTMSFGDIESSTHGIHGNDVSTRIKCSPSPSNSTELIETQSGSLKFHDLGMSSGEYSDSSTNVDQTSQLAIPPVPNELIKYQNQD</sequence>
<keyword evidence="12 15" id="KW-1071">Ligand-gated ion channel</keyword>
<comment type="caution">
    <text evidence="20">The sequence shown here is derived from an EMBL/GenBank/DDBJ whole genome shotgun (WGS) entry which is preliminary data.</text>
</comment>
<proteinExistence type="inferred from homology"/>
<keyword evidence="5 17" id="KW-0812">Transmembrane</keyword>
<dbReference type="InterPro" id="IPR019594">
    <property type="entry name" value="Glu/Gly-bd"/>
</dbReference>
<feature type="transmembrane region" description="Helical" evidence="17">
    <location>
        <begin position="589"/>
        <end position="609"/>
    </location>
</feature>
<dbReference type="InterPro" id="IPR017103">
    <property type="entry name" value="Iontropic_Glu_rcpt_pln"/>
</dbReference>
<comment type="subcellular location">
    <subcellularLocation>
        <location evidence="1">Membrane</location>
        <topology evidence="1">Multi-pass membrane protein</topology>
    </subcellularLocation>
</comment>
<dbReference type="EMBL" id="CM031823">
    <property type="protein sequence ID" value="KAG6626643.1"/>
    <property type="molecule type" value="Genomic_DNA"/>
</dbReference>
<organism evidence="20 21">
    <name type="scientific">Carya illinoinensis</name>
    <name type="common">Pecan</name>
    <dbReference type="NCBI Taxonomy" id="32201"/>
    <lineage>
        <taxon>Eukaryota</taxon>
        <taxon>Viridiplantae</taxon>
        <taxon>Streptophyta</taxon>
        <taxon>Embryophyta</taxon>
        <taxon>Tracheophyta</taxon>
        <taxon>Spermatophyta</taxon>
        <taxon>Magnoliopsida</taxon>
        <taxon>eudicotyledons</taxon>
        <taxon>Gunneridae</taxon>
        <taxon>Pentapetalae</taxon>
        <taxon>rosids</taxon>
        <taxon>fabids</taxon>
        <taxon>Fagales</taxon>
        <taxon>Juglandaceae</taxon>
        <taxon>Carya</taxon>
    </lineage>
</organism>
<dbReference type="InterPro" id="IPR001320">
    <property type="entry name" value="Iontro_rcpt_C"/>
</dbReference>
<dbReference type="InterPro" id="IPR001828">
    <property type="entry name" value="ANF_lig-bd_rcpt"/>
</dbReference>
<evidence type="ECO:0000256" key="14">
    <source>
        <dbReference type="ARBA" id="ARBA00049638"/>
    </source>
</evidence>
<evidence type="ECO:0000256" key="16">
    <source>
        <dbReference type="SAM" id="MobiDB-lite"/>
    </source>
</evidence>
<dbReference type="GO" id="GO:0016020">
    <property type="term" value="C:membrane"/>
    <property type="evidence" value="ECO:0007669"/>
    <property type="project" value="UniProtKB-SubCell"/>
</dbReference>
<dbReference type="Pfam" id="PF01094">
    <property type="entry name" value="ANF_receptor"/>
    <property type="match status" value="1"/>
</dbReference>
<feature type="chain" id="PRO_5035787267" description="Glutamate receptor" evidence="18">
    <location>
        <begin position="20"/>
        <end position="981"/>
    </location>
</feature>
<comment type="function">
    <text evidence="14">Glutamate-gated receptor that probably acts as a non-selective cation channel. May be involved in light-signal transduction and calcium homeostasis via the regulation of calcium influx into cells.</text>
</comment>
<dbReference type="FunFam" id="3.40.190.10:FF:000195">
    <property type="entry name" value="Glutamate receptor 2.7"/>
    <property type="match status" value="1"/>
</dbReference>
<dbReference type="Pfam" id="PF10613">
    <property type="entry name" value="Lig_chan-Glu_bd"/>
    <property type="match status" value="1"/>
</dbReference>
<feature type="compositionally biased region" description="Polar residues" evidence="16">
    <location>
        <begin position="950"/>
        <end position="965"/>
    </location>
</feature>